<protein>
    <recommendedName>
        <fullName evidence="7">4-coumarate--CoA ligase</fullName>
    </recommendedName>
</protein>
<evidence type="ECO:0000313" key="5">
    <source>
        <dbReference type="EMBL" id="CAH2041105.1"/>
    </source>
</evidence>
<dbReference type="PANTHER" id="PTHR24096:SF422">
    <property type="entry name" value="BCDNA.GH02901"/>
    <property type="match status" value="1"/>
</dbReference>
<feature type="non-terminal residue" evidence="5">
    <location>
        <position position="1"/>
    </location>
</feature>
<feature type="domain" description="AMP-dependent synthetase/ligase" evidence="3">
    <location>
        <begin position="58"/>
        <end position="431"/>
    </location>
</feature>
<dbReference type="Gene3D" id="3.40.50.12780">
    <property type="entry name" value="N-terminal domain of ligase-like"/>
    <property type="match status" value="1"/>
</dbReference>
<proteinExistence type="predicted"/>
<feature type="domain" description="AMP-binding enzyme C-terminal" evidence="4">
    <location>
        <begin position="482"/>
        <end position="555"/>
    </location>
</feature>
<dbReference type="SUPFAM" id="SSF56801">
    <property type="entry name" value="Acetyl-CoA synthetase-like"/>
    <property type="match status" value="1"/>
</dbReference>
<reference evidence="5" key="1">
    <citation type="submission" date="2022-03" db="EMBL/GenBank/DDBJ databases">
        <authorList>
            <person name="Martin H S."/>
        </authorList>
    </citation>
    <scope>NUCLEOTIDE SEQUENCE</scope>
</reference>
<evidence type="ECO:0000256" key="1">
    <source>
        <dbReference type="ARBA" id="ARBA00004275"/>
    </source>
</evidence>
<evidence type="ECO:0000259" key="3">
    <source>
        <dbReference type="Pfam" id="PF00501"/>
    </source>
</evidence>
<evidence type="ECO:0000313" key="6">
    <source>
        <dbReference type="Proteomes" id="UP000837857"/>
    </source>
</evidence>
<evidence type="ECO:0008006" key="7">
    <source>
        <dbReference type="Google" id="ProtNLM"/>
    </source>
</evidence>
<dbReference type="EMBL" id="OW152825">
    <property type="protein sequence ID" value="CAH2041105.1"/>
    <property type="molecule type" value="Genomic_DNA"/>
</dbReference>
<organism evidence="5 6">
    <name type="scientific">Iphiclides podalirius</name>
    <name type="common">scarce swallowtail</name>
    <dbReference type="NCBI Taxonomy" id="110791"/>
    <lineage>
        <taxon>Eukaryota</taxon>
        <taxon>Metazoa</taxon>
        <taxon>Ecdysozoa</taxon>
        <taxon>Arthropoda</taxon>
        <taxon>Hexapoda</taxon>
        <taxon>Insecta</taxon>
        <taxon>Pterygota</taxon>
        <taxon>Neoptera</taxon>
        <taxon>Endopterygota</taxon>
        <taxon>Lepidoptera</taxon>
        <taxon>Glossata</taxon>
        <taxon>Ditrysia</taxon>
        <taxon>Papilionoidea</taxon>
        <taxon>Papilionidae</taxon>
        <taxon>Papilioninae</taxon>
        <taxon>Iphiclides</taxon>
    </lineage>
</organism>
<name>A0ABN8HY65_9NEOP</name>
<dbReference type="PROSITE" id="PS00455">
    <property type="entry name" value="AMP_BINDING"/>
    <property type="match status" value="1"/>
</dbReference>
<sequence>MARKILLRQIKQLRALRKLSASAALSNQEQHVVRSPLDDIVVSDSRFLDRLWRDSPNFNSHVAIECAESKKSYTYEQLQRNMAVFATSLRRKLGLNPGDIIAAMLPNCPQFPVVAFGALQAGCVLTPVNPIYKEFEVTHQVSTTEPKVFITVPQCYETVLKSLNNAKIDAKIIVVDNPQTPVPEGTIRYSELSESGEADYALLDRVEKKNDDVAFIPFSSGTTGLPKGVEITYGNLLAAMEIMQNERTSFPFLTKGDFQDIVPCILPFFHIYGLVVTLIGHLAKGCKLLSLPKFSATLYLDVLKHQKPTLLYVVPPVAILLGKHPDVTSDHFKSVRNIICGAAPLAASDVDAIMEKSKNQLEFNQGFGATETTALATSTLLGTKVPDYSACGVPMASVCMKFVDPVTGQTVPIGESGELYVKSPTVMKGYYKNEEATKESLTADGYFKTGDLGHYKPETGLFITDRIKELIKVKGMQVAPAELESVLRSHPAVRDAAVVGVAHALHGEAPKAFVVARGAVGADELRRFVAERVAAFKQIEQLVFVADIPKTTSGKILRKELKAIA</sequence>
<evidence type="ECO:0000259" key="4">
    <source>
        <dbReference type="Pfam" id="PF13193"/>
    </source>
</evidence>
<dbReference type="CDD" id="cd05911">
    <property type="entry name" value="Firefly_Luc_like"/>
    <property type="match status" value="1"/>
</dbReference>
<evidence type="ECO:0000256" key="2">
    <source>
        <dbReference type="ARBA" id="ARBA00023140"/>
    </source>
</evidence>
<dbReference type="Proteomes" id="UP000837857">
    <property type="component" value="Chromosome 13"/>
</dbReference>
<comment type="subcellular location">
    <subcellularLocation>
        <location evidence="1">Peroxisome</location>
    </subcellularLocation>
</comment>
<keyword evidence="6" id="KW-1185">Reference proteome</keyword>
<gene>
    <name evidence="5" type="ORF">IPOD504_LOCUS2905</name>
</gene>
<accession>A0ABN8HY65</accession>
<dbReference type="InterPro" id="IPR000873">
    <property type="entry name" value="AMP-dep_synth/lig_dom"/>
</dbReference>
<dbReference type="InterPro" id="IPR025110">
    <property type="entry name" value="AMP-bd_C"/>
</dbReference>
<dbReference type="Pfam" id="PF13193">
    <property type="entry name" value="AMP-binding_C"/>
    <property type="match status" value="1"/>
</dbReference>
<dbReference type="Gene3D" id="3.30.300.30">
    <property type="match status" value="1"/>
</dbReference>
<dbReference type="InterPro" id="IPR042099">
    <property type="entry name" value="ANL_N_sf"/>
</dbReference>
<dbReference type="Pfam" id="PF00501">
    <property type="entry name" value="AMP-binding"/>
    <property type="match status" value="1"/>
</dbReference>
<dbReference type="InterPro" id="IPR020845">
    <property type="entry name" value="AMP-binding_CS"/>
</dbReference>
<keyword evidence="2" id="KW-0576">Peroxisome</keyword>
<dbReference type="PANTHER" id="PTHR24096">
    <property type="entry name" value="LONG-CHAIN-FATTY-ACID--COA LIGASE"/>
    <property type="match status" value="1"/>
</dbReference>
<dbReference type="InterPro" id="IPR045851">
    <property type="entry name" value="AMP-bd_C_sf"/>
</dbReference>